<reference evidence="3" key="1">
    <citation type="submission" date="2016-10" db="EMBL/GenBank/DDBJ databases">
        <authorList>
            <person name="Varghese N."/>
            <person name="Submissions S."/>
        </authorList>
    </citation>
    <scope>NUCLEOTIDE SEQUENCE [LARGE SCALE GENOMIC DNA]</scope>
    <source>
        <strain evidence="3">XJ109</strain>
    </source>
</reference>
<dbReference type="AlphaFoldDB" id="A0A1I4T6R9"/>
<gene>
    <name evidence="2" type="ORF">SAMN05421738_10280</name>
</gene>
<feature type="transmembrane region" description="Helical" evidence="1">
    <location>
        <begin position="12"/>
        <end position="28"/>
    </location>
</feature>
<evidence type="ECO:0000313" key="3">
    <source>
        <dbReference type="Proteomes" id="UP000199149"/>
    </source>
</evidence>
<feature type="transmembrane region" description="Helical" evidence="1">
    <location>
        <begin position="57"/>
        <end position="73"/>
    </location>
</feature>
<evidence type="ECO:0000313" key="2">
    <source>
        <dbReference type="EMBL" id="SFM72422.1"/>
    </source>
</evidence>
<proteinExistence type="predicted"/>
<name>A0A1I4T6R9_9FLAO</name>
<dbReference type="EMBL" id="FOUZ01000002">
    <property type="protein sequence ID" value="SFM72422.1"/>
    <property type="molecule type" value="Genomic_DNA"/>
</dbReference>
<keyword evidence="1" id="KW-1133">Transmembrane helix</keyword>
<feature type="transmembrane region" description="Helical" evidence="1">
    <location>
        <begin position="35"/>
        <end position="51"/>
    </location>
</feature>
<evidence type="ECO:0000256" key="1">
    <source>
        <dbReference type="SAM" id="Phobius"/>
    </source>
</evidence>
<evidence type="ECO:0008006" key="4">
    <source>
        <dbReference type="Google" id="ProtNLM"/>
    </source>
</evidence>
<protein>
    <recommendedName>
        <fullName evidence="4">Inner membrane protein</fullName>
    </recommendedName>
</protein>
<dbReference type="Proteomes" id="UP000199149">
    <property type="component" value="Unassembled WGS sequence"/>
</dbReference>
<dbReference type="RefSeq" id="WP_092906033.1">
    <property type="nucleotide sequence ID" value="NZ_FOUZ01000002.1"/>
</dbReference>
<sequence length="77" mass="8767">MDFLSNINVADIFGYLASVFIVLAFFFSKITTIRIINAIGCVCFVIYAWMYDAWPVLIPNAILFLVQAYYIAFKPGK</sequence>
<keyword evidence="1" id="KW-0812">Transmembrane</keyword>
<accession>A0A1I4T6R9</accession>
<dbReference type="OrthoDB" id="677174at2"/>
<keyword evidence="3" id="KW-1185">Reference proteome</keyword>
<organism evidence="2 3">
    <name type="scientific">Algoriella xinjiangensis</name>
    <dbReference type="NCBI Taxonomy" id="684065"/>
    <lineage>
        <taxon>Bacteria</taxon>
        <taxon>Pseudomonadati</taxon>
        <taxon>Bacteroidota</taxon>
        <taxon>Flavobacteriia</taxon>
        <taxon>Flavobacteriales</taxon>
        <taxon>Weeksellaceae</taxon>
        <taxon>Algoriella</taxon>
    </lineage>
</organism>
<dbReference type="STRING" id="684065.SAMN05421738_10280"/>
<keyword evidence="1" id="KW-0472">Membrane</keyword>